<gene>
    <name evidence="2" type="ORF">GHT09_011051</name>
    <name evidence="3" type="ORF">MONAX_5E037310</name>
</gene>
<protein>
    <submittedName>
        <fullName evidence="3">Uncharacterized protein</fullName>
    </submittedName>
</protein>
<reference evidence="2" key="2">
    <citation type="submission" date="2020-08" db="EMBL/GenBank/DDBJ databases">
        <authorList>
            <person name="Shumante A."/>
            <person name="Zimin A.V."/>
            <person name="Puiu D."/>
            <person name="Salzberg S.L."/>
        </authorList>
    </citation>
    <scope>NUCLEOTIDE SEQUENCE</scope>
    <source>
        <strain evidence="2">WC2-LM</strain>
        <tissue evidence="2">Liver</tissue>
    </source>
</reference>
<sequence>MSVCTCVCPYACTCVHPCAHVSTPISQPPQCPRTGAPLCYQGVALLATQGSLSRDRPWPPQHLISTCRGRPSSPSGGQMPPGPEDWGLGGRGFLGTQTEARSGFQPPSAWSPPKPPAMDVGTWCQPASPSTPDC</sequence>
<dbReference type="EMBL" id="CABDUW010000979">
    <property type="protein sequence ID" value="VTJ77529.1"/>
    <property type="molecule type" value="Genomic_DNA"/>
</dbReference>
<evidence type="ECO:0000313" key="3">
    <source>
        <dbReference type="EMBL" id="VTJ77529.1"/>
    </source>
</evidence>
<evidence type="ECO:0000256" key="1">
    <source>
        <dbReference type="SAM" id="MobiDB-lite"/>
    </source>
</evidence>
<accession>A0A5E4C8R7</accession>
<dbReference type="Proteomes" id="UP000662637">
    <property type="component" value="Unassembled WGS sequence"/>
</dbReference>
<evidence type="ECO:0000313" key="2">
    <source>
        <dbReference type="EMBL" id="KAF7477875.1"/>
    </source>
</evidence>
<proteinExistence type="predicted"/>
<dbReference type="AlphaFoldDB" id="A0A5E4C8R7"/>
<reference evidence="3 4" key="1">
    <citation type="submission" date="2019-04" db="EMBL/GenBank/DDBJ databases">
        <authorList>
            <person name="Alioto T."/>
            <person name="Alioto T."/>
        </authorList>
    </citation>
    <scope>NUCLEOTIDE SEQUENCE [LARGE SCALE GENOMIC DNA]</scope>
</reference>
<keyword evidence="4" id="KW-1185">Reference proteome</keyword>
<feature type="compositionally biased region" description="Polar residues" evidence="1">
    <location>
        <begin position="125"/>
        <end position="134"/>
    </location>
</feature>
<dbReference type="Proteomes" id="UP000335636">
    <property type="component" value="Unassembled WGS sequence"/>
</dbReference>
<name>A0A5E4C8R7_MARMO</name>
<evidence type="ECO:0000313" key="4">
    <source>
        <dbReference type="Proteomes" id="UP000335636"/>
    </source>
</evidence>
<feature type="region of interest" description="Disordered" evidence="1">
    <location>
        <begin position="66"/>
        <end position="134"/>
    </location>
</feature>
<organism evidence="3 4">
    <name type="scientific">Marmota monax</name>
    <name type="common">Woodchuck</name>
    <dbReference type="NCBI Taxonomy" id="9995"/>
    <lineage>
        <taxon>Eukaryota</taxon>
        <taxon>Metazoa</taxon>
        <taxon>Chordata</taxon>
        <taxon>Craniata</taxon>
        <taxon>Vertebrata</taxon>
        <taxon>Euteleostomi</taxon>
        <taxon>Mammalia</taxon>
        <taxon>Eutheria</taxon>
        <taxon>Euarchontoglires</taxon>
        <taxon>Glires</taxon>
        <taxon>Rodentia</taxon>
        <taxon>Sciuromorpha</taxon>
        <taxon>Sciuridae</taxon>
        <taxon>Xerinae</taxon>
        <taxon>Marmotini</taxon>
        <taxon>Marmota</taxon>
    </lineage>
</organism>
<dbReference type="EMBL" id="WJEC01001786">
    <property type="protein sequence ID" value="KAF7477875.1"/>
    <property type="molecule type" value="Genomic_DNA"/>
</dbReference>